<dbReference type="GO" id="GO:0006355">
    <property type="term" value="P:regulation of DNA-templated transcription"/>
    <property type="evidence" value="ECO:0007669"/>
    <property type="project" value="InterPro"/>
</dbReference>
<proteinExistence type="predicted"/>
<keyword evidence="2" id="KW-0238">DNA-binding</keyword>
<dbReference type="InterPro" id="IPR011006">
    <property type="entry name" value="CheY-like_superfamily"/>
</dbReference>
<gene>
    <name evidence="5" type="ORF">Q3982_01195</name>
</gene>
<feature type="modified residue" description="4-aspartylphosphate" evidence="3">
    <location>
        <position position="54"/>
    </location>
</feature>
<dbReference type="SUPFAM" id="SSF52172">
    <property type="entry name" value="CheY-like"/>
    <property type="match status" value="1"/>
</dbReference>
<name>A0AA43RI64_9ACTN</name>
<organism evidence="5 6">
    <name type="scientific">Phoenicibacter congonensis</name>
    <dbReference type="NCBI Taxonomy" id="1944646"/>
    <lineage>
        <taxon>Bacteria</taxon>
        <taxon>Bacillati</taxon>
        <taxon>Actinomycetota</taxon>
        <taxon>Coriobacteriia</taxon>
        <taxon>Eggerthellales</taxon>
        <taxon>Eggerthellaceae</taxon>
        <taxon>Phoenicibacter</taxon>
    </lineage>
</organism>
<dbReference type="InterPro" id="IPR001789">
    <property type="entry name" value="Sig_transdc_resp-reg_receiver"/>
</dbReference>
<dbReference type="PANTHER" id="PTHR44591:SF3">
    <property type="entry name" value="RESPONSE REGULATORY DOMAIN-CONTAINING PROTEIN"/>
    <property type="match status" value="1"/>
</dbReference>
<dbReference type="AlphaFoldDB" id="A0AA43RI64"/>
<dbReference type="GO" id="GO:0000160">
    <property type="term" value="P:phosphorelay signal transduction system"/>
    <property type="evidence" value="ECO:0007669"/>
    <property type="project" value="InterPro"/>
</dbReference>
<dbReference type="Proteomes" id="UP001168575">
    <property type="component" value="Unassembled WGS sequence"/>
</dbReference>
<evidence type="ECO:0000256" key="3">
    <source>
        <dbReference type="PROSITE-ProRule" id="PRU00169"/>
    </source>
</evidence>
<dbReference type="Gene3D" id="1.10.10.10">
    <property type="entry name" value="Winged helix-like DNA-binding domain superfamily/Winged helix DNA-binding domain"/>
    <property type="match status" value="1"/>
</dbReference>
<dbReference type="SUPFAM" id="SSF46894">
    <property type="entry name" value="C-terminal effector domain of the bipartite response regulators"/>
    <property type="match status" value="1"/>
</dbReference>
<comment type="caution">
    <text evidence="5">The sequence shown here is derived from an EMBL/GenBank/DDBJ whole genome shotgun (WGS) entry which is preliminary data.</text>
</comment>
<dbReference type="InterPro" id="IPR050595">
    <property type="entry name" value="Bact_response_regulator"/>
</dbReference>
<dbReference type="InterPro" id="IPR016032">
    <property type="entry name" value="Sig_transdc_resp-reg_C-effctor"/>
</dbReference>
<dbReference type="GO" id="GO:0003677">
    <property type="term" value="F:DNA binding"/>
    <property type="evidence" value="ECO:0007669"/>
    <property type="project" value="UniProtKB-KW"/>
</dbReference>
<dbReference type="EMBL" id="JAUMVS010000008">
    <property type="protein sequence ID" value="MDO4841281.1"/>
    <property type="molecule type" value="Genomic_DNA"/>
</dbReference>
<dbReference type="SMART" id="SM00448">
    <property type="entry name" value="REC"/>
    <property type="match status" value="1"/>
</dbReference>
<accession>A0AA43RI64</accession>
<dbReference type="Pfam" id="PF00072">
    <property type="entry name" value="Response_reg"/>
    <property type="match status" value="1"/>
</dbReference>
<dbReference type="Gene3D" id="3.40.50.2300">
    <property type="match status" value="1"/>
</dbReference>
<evidence type="ECO:0000259" key="4">
    <source>
        <dbReference type="PROSITE" id="PS50110"/>
    </source>
</evidence>
<protein>
    <submittedName>
        <fullName evidence="5">Response regulator</fullName>
    </submittedName>
</protein>
<dbReference type="PROSITE" id="PS50110">
    <property type="entry name" value="RESPONSE_REGULATORY"/>
    <property type="match status" value="1"/>
</dbReference>
<evidence type="ECO:0000313" key="5">
    <source>
        <dbReference type="EMBL" id="MDO4841281.1"/>
    </source>
</evidence>
<sequence>MEILCVDDEMLSLELLEQAVNDAVPNAKVHAFRKPKEALAFVEEAGALDIAFLDIDMRGMTGVELGELLKAKLPCLNIVFVTAYSDYTGDAMKMRASGYVFKPVTKEKIEAEIENLRYSIAEASVVSALASARSISSEVSEDANLPANLVDSAVAFSETEANGAKLKIQCFGSFEVFAEGKPVKFSRSLAKEVLAYLVERRGSTCTIRELSAVLFEDEPFTNTKRSYVQSIISSLMKSLDEVGAKECVVKSYNSISIAPEKIDCDFYKFLEGDRDAQLSYFGEFMSQYSWAENTNAALSMSHFS</sequence>
<dbReference type="InterPro" id="IPR036388">
    <property type="entry name" value="WH-like_DNA-bd_sf"/>
</dbReference>
<dbReference type="PANTHER" id="PTHR44591">
    <property type="entry name" value="STRESS RESPONSE REGULATOR PROTEIN 1"/>
    <property type="match status" value="1"/>
</dbReference>
<keyword evidence="1 3" id="KW-0597">Phosphoprotein</keyword>
<evidence type="ECO:0000256" key="1">
    <source>
        <dbReference type="ARBA" id="ARBA00022553"/>
    </source>
</evidence>
<evidence type="ECO:0000313" key="6">
    <source>
        <dbReference type="Proteomes" id="UP001168575"/>
    </source>
</evidence>
<feature type="domain" description="Response regulatory" evidence="4">
    <location>
        <begin position="2"/>
        <end position="117"/>
    </location>
</feature>
<evidence type="ECO:0000256" key="2">
    <source>
        <dbReference type="ARBA" id="ARBA00023125"/>
    </source>
</evidence>
<keyword evidence="6" id="KW-1185">Reference proteome</keyword>
<reference evidence="5" key="1">
    <citation type="submission" date="2023-07" db="EMBL/GenBank/DDBJ databases">
        <title>Between Cages and Wild: Unraveling the Impact of Captivity on Animal Microbiomes and Antimicrobial Resistance.</title>
        <authorList>
            <person name="Schmartz G.P."/>
            <person name="Rehner J."/>
            <person name="Schuff M.J."/>
            <person name="Becker S.L."/>
            <person name="Kravczyk M."/>
            <person name="Gurevich A."/>
            <person name="Francke R."/>
            <person name="Mueller R."/>
            <person name="Keller V."/>
            <person name="Keller A."/>
        </authorList>
    </citation>
    <scope>NUCLEOTIDE SEQUENCE</scope>
    <source>
        <strain evidence="5">S12M_St_49</strain>
    </source>
</reference>